<gene>
    <name evidence="8" type="ORF">SAMN02745132_02854</name>
</gene>
<dbReference type="GO" id="GO:0000041">
    <property type="term" value="P:transition metal ion transport"/>
    <property type="evidence" value="ECO:0007669"/>
    <property type="project" value="InterPro"/>
</dbReference>
<dbReference type="PANTHER" id="PTHR34229:SF1">
    <property type="entry name" value="METAL TRANSPORT PROTEIN HI_1621-RELATED"/>
    <property type="match status" value="1"/>
</dbReference>
<dbReference type="Pfam" id="PF01891">
    <property type="entry name" value="CbiM"/>
    <property type="match status" value="1"/>
</dbReference>
<evidence type="ECO:0000256" key="7">
    <source>
        <dbReference type="SAM" id="Phobius"/>
    </source>
</evidence>
<feature type="transmembrane region" description="Helical" evidence="7">
    <location>
        <begin position="170"/>
        <end position="193"/>
    </location>
</feature>
<keyword evidence="9" id="KW-1185">Reference proteome</keyword>
<dbReference type="RefSeq" id="WP_078753133.1">
    <property type="nucleotide sequence ID" value="NZ_FUXU01000037.1"/>
</dbReference>
<feature type="transmembrane region" description="Helical" evidence="7">
    <location>
        <begin position="12"/>
        <end position="32"/>
    </location>
</feature>
<keyword evidence="6 7" id="KW-0472">Membrane</keyword>
<keyword evidence="3" id="KW-1003">Cell membrane</keyword>
<feature type="transmembrane region" description="Helical" evidence="7">
    <location>
        <begin position="38"/>
        <end position="58"/>
    </location>
</feature>
<feature type="transmembrane region" description="Helical" evidence="7">
    <location>
        <begin position="133"/>
        <end position="158"/>
    </location>
</feature>
<evidence type="ECO:0000256" key="3">
    <source>
        <dbReference type="ARBA" id="ARBA00022475"/>
    </source>
</evidence>
<organism evidence="8 9">
    <name type="scientific">Enterovibrio nigricans DSM 22720</name>
    <dbReference type="NCBI Taxonomy" id="1121868"/>
    <lineage>
        <taxon>Bacteria</taxon>
        <taxon>Pseudomonadati</taxon>
        <taxon>Pseudomonadota</taxon>
        <taxon>Gammaproteobacteria</taxon>
        <taxon>Vibrionales</taxon>
        <taxon>Vibrionaceae</taxon>
        <taxon>Enterovibrio</taxon>
    </lineage>
</organism>
<name>A0A1T4UZ06_9GAMM</name>
<reference evidence="9" key="1">
    <citation type="submission" date="2017-02" db="EMBL/GenBank/DDBJ databases">
        <authorList>
            <person name="Varghese N."/>
            <person name="Submissions S."/>
        </authorList>
    </citation>
    <scope>NUCLEOTIDE SEQUENCE [LARGE SCALE GENOMIC DNA]</scope>
    <source>
        <strain evidence="9">DSM 22720</strain>
    </source>
</reference>
<keyword evidence="5 7" id="KW-1133">Transmembrane helix</keyword>
<dbReference type="GO" id="GO:0005886">
    <property type="term" value="C:plasma membrane"/>
    <property type="evidence" value="ECO:0007669"/>
    <property type="project" value="UniProtKB-SubCell"/>
</dbReference>
<keyword evidence="2" id="KW-0813">Transport</keyword>
<sequence length="208" mass="21678">MHIVDGVLSPEILIAGGVVSTLFVAIGLKQLTPEKTPQAALFCAVFFVASLIHLPAFLTASSVHLILSGLMGITLGWAVFPAVAIAILLQAVFFGYGGILVLGVNVFNIAFPALLVGLAFRKFALNKGLTAKMLAIIGGLGGGVSIIMSGCLVASALSMSGESFQLAAKLVLITNVPVAIVEAFVSGFAVYFLMKAKPDFFVSVMQYR</sequence>
<proteinExistence type="predicted"/>
<feature type="transmembrane region" description="Helical" evidence="7">
    <location>
        <begin position="70"/>
        <end position="93"/>
    </location>
</feature>
<feature type="transmembrane region" description="Helical" evidence="7">
    <location>
        <begin position="99"/>
        <end position="121"/>
    </location>
</feature>
<dbReference type="InterPro" id="IPR002751">
    <property type="entry name" value="CbiM/NikMN"/>
</dbReference>
<evidence type="ECO:0000256" key="1">
    <source>
        <dbReference type="ARBA" id="ARBA00004651"/>
    </source>
</evidence>
<evidence type="ECO:0000313" key="9">
    <source>
        <dbReference type="Proteomes" id="UP000190162"/>
    </source>
</evidence>
<dbReference type="Proteomes" id="UP000190162">
    <property type="component" value="Unassembled WGS sequence"/>
</dbReference>
<dbReference type="OrthoDB" id="9792317at2"/>
<dbReference type="PANTHER" id="PTHR34229">
    <property type="entry name" value="METAL TRANSPORT PROTEIN HI_1621-RELATED"/>
    <property type="match status" value="1"/>
</dbReference>
<evidence type="ECO:0000256" key="4">
    <source>
        <dbReference type="ARBA" id="ARBA00022692"/>
    </source>
</evidence>
<accession>A0A1T4UZ06</accession>
<keyword evidence="4 7" id="KW-0812">Transmembrane</keyword>
<dbReference type="NCBIfam" id="NF004905">
    <property type="entry name" value="PRK06265.1-5"/>
    <property type="match status" value="1"/>
</dbReference>
<dbReference type="EMBL" id="FUXU01000037">
    <property type="protein sequence ID" value="SKA57973.1"/>
    <property type="molecule type" value="Genomic_DNA"/>
</dbReference>
<comment type="subcellular location">
    <subcellularLocation>
        <location evidence="1">Cell membrane</location>
        <topology evidence="1">Multi-pass membrane protein</topology>
    </subcellularLocation>
</comment>
<evidence type="ECO:0000256" key="5">
    <source>
        <dbReference type="ARBA" id="ARBA00022989"/>
    </source>
</evidence>
<evidence type="ECO:0000256" key="2">
    <source>
        <dbReference type="ARBA" id="ARBA00022448"/>
    </source>
</evidence>
<protein>
    <submittedName>
        <fullName evidence="8">Cobalt/nickel transport system permease protein</fullName>
    </submittedName>
</protein>
<dbReference type="Gene3D" id="1.10.1760.20">
    <property type="match status" value="1"/>
</dbReference>
<dbReference type="AlphaFoldDB" id="A0A1T4UZ06"/>
<evidence type="ECO:0000256" key="6">
    <source>
        <dbReference type="ARBA" id="ARBA00023136"/>
    </source>
</evidence>
<evidence type="ECO:0000313" key="8">
    <source>
        <dbReference type="EMBL" id="SKA57973.1"/>
    </source>
</evidence>